<keyword evidence="4" id="KW-1003">Cell membrane</keyword>
<evidence type="ECO:0000313" key="10">
    <source>
        <dbReference type="EMBL" id="SMC93825.1"/>
    </source>
</evidence>
<dbReference type="GO" id="GO:1990961">
    <property type="term" value="P:xenobiotic detoxification by transmembrane export across the plasma membrane"/>
    <property type="evidence" value="ECO:0007669"/>
    <property type="project" value="InterPro"/>
</dbReference>
<feature type="transmembrane region" description="Helical" evidence="8">
    <location>
        <begin position="217"/>
        <end position="241"/>
    </location>
</feature>
<dbReference type="STRING" id="937218.SAMN06297251_11382"/>
<sequence>MKPNPTPVMSERRTSLIGGLLVAIGPISLALYTPAMPVLVDVFGVTESLVKLTLTAYFAGFAVTQLVCGPLSDALGRRITTLIFMATYLGGSLIAVLAPSIDMLLLARLVQGVGASVGIAVARAIVRDQFEGETSSRIMNAIGIILAAGPAVSPTIGGLSLEVAGWRGPFALMALFGIAVIAVSLLAMRETIVPDKARLKPRLFAASYRRLLSDGHFVTASLTMGGSVGALYTLSTVLPFVLINRAGLTPTEFGIGMLGQTGLFFFGSLSVRFLMGRGISAYRLVLPGLVFIAIASGLLILSAATLPLSYLSIMGPVGIYAFGIAFIMPAMTTSAMAPFKDVAGAAAAMLGFLQMGAGFAGSALCAAIGEPVLATAIVIPLLCALALLAYALFRWRFERIEVEPLAQVPAPPMARSGQG</sequence>
<keyword evidence="3 8" id="KW-0813">Transport</keyword>
<feature type="transmembrane region" description="Helical" evidence="8">
    <location>
        <begin position="105"/>
        <end position="126"/>
    </location>
</feature>
<dbReference type="AlphaFoldDB" id="A0A1W2D8U3"/>
<dbReference type="SUPFAM" id="SSF103473">
    <property type="entry name" value="MFS general substrate transporter"/>
    <property type="match status" value="1"/>
</dbReference>
<dbReference type="PANTHER" id="PTHR23502">
    <property type="entry name" value="MAJOR FACILITATOR SUPERFAMILY"/>
    <property type="match status" value="1"/>
</dbReference>
<proteinExistence type="inferred from homology"/>
<feature type="domain" description="Major facilitator superfamily (MFS) profile" evidence="9">
    <location>
        <begin position="14"/>
        <end position="398"/>
    </location>
</feature>
<evidence type="ECO:0000256" key="5">
    <source>
        <dbReference type="ARBA" id="ARBA00022692"/>
    </source>
</evidence>
<keyword evidence="7 8" id="KW-0472">Membrane</keyword>
<feature type="transmembrane region" description="Helical" evidence="8">
    <location>
        <begin position="253"/>
        <end position="274"/>
    </location>
</feature>
<evidence type="ECO:0000259" key="9">
    <source>
        <dbReference type="PROSITE" id="PS50850"/>
    </source>
</evidence>
<dbReference type="PRINTS" id="PR01036">
    <property type="entry name" value="TCRTETB"/>
</dbReference>
<feature type="transmembrane region" description="Helical" evidence="8">
    <location>
        <begin position="310"/>
        <end position="330"/>
    </location>
</feature>
<comment type="similarity">
    <text evidence="2 8">Belongs to the major facilitator superfamily. Bcr/CmlA family.</text>
</comment>
<keyword evidence="6 8" id="KW-1133">Transmembrane helix</keyword>
<dbReference type="InterPro" id="IPR036259">
    <property type="entry name" value="MFS_trans_sf"/>
</dbReference>
<comment type="subcellular location">
    <subcellularLocation>
        <location evidence="8">Cell inner membrane</location>
        <topology evidence="8">Multi-pass membrane protein</topology>
    </subcellularLocation>
    <subcellularLocation>
        <location evidence="1">Cell membrane</location>
        <topology evidence="1">Multi-pass membrane protein</topology>
    </subcellularLocation>
</comment>
<feature type="transmembrane region" description="Helical" evidence="8">
    <location>
        <begin position="372"/>
        <end position="393"/>
    </location>
</feature>
<feature type="transmembrane region" description="Helical" evidence="8">
    <location>
        <begin position="54"/>
        <end position="72"/>
    </location>
</feature>
<gene>
    <name evidence="10" type="ORF">SAMN06297251_11382</name>
</gene>
<feature type="transmembrane region" description="Helical" evidence="8">
    <location>
        <begin position="138"/>
        <end position="157"/>
    </location>
</feature>
<keyword evidence="11" id="KW-1185">Reference proteome</keyword>
<keyword evidence="5 8" id="KW-0812">Transmembrane</keyword>
<evidence type="ECO:0000256" key="6">
    <source>
        <dbReference type="ARBA" id="ARBA00022989"/>
    </source>
</evidence>
<feature type="transmembrane region" description="Helical" evidence="8">
    <location>
        <begin position="169"/>
        <end position="188"/>
    </location>
</feature>
<evidence type="ECO:0000256" key="1">
    <source>
        <dbReference type="ARBA" id="ARBA00004651"/>
    </source>
</evidence>
<evidence type="ECO:0000256" key="4">
    <source>
        <dbReference type="ARBA" id="ARBA00022475"/>
    </source>
</evidence>
<reference evidence="10 11" key="1">
    <citation type="submission" date="2017-04" db="EMBL/GenBank/DDBJ databases">
        <authorList>
            <person name="Afonso C.L."/>
            <person name="Miller P.J."/>
            <person name="Scott M.A."/>
            <person name="Spackman E."/>
            <person name="Goraichik I."/>
            <person name="Dimitrov K.M."/>
            <person name="Suarez D.L."/>
            <person name="Swayne D.E."/>
        </authorList>
    </citation>
    <scope>NUCLEOTIDE SEQUENCE [LARGE SCALE GENOMIC DNA]</scope>
    <source>
        <strain evidence="10 11">CGMCC 1.10972</strain>
    </source>
</reference>
<feature type="transmembrane region" description="Helical" evidence="8">
    <location>
        <begin position="79"/>
        <end position="99"/>
    </location>
</feature>
<dbReference type="InterPro" id="IPR020846">
    <property type="entry name" value="MFS_dom"/>
</dbReference>
<evidence type="ECO:0000256" key="3">
    <source>
        <dbReference type="ARBA" id="ARBA00022448"/>
    </source>
</evidence>
<dbReference type="PANTHER" id="PTHR23502:SF132">
    <property type="entry name" value="POLYAMINE TRANSPORTER 2-RELATED"/>
    <property type="match status" value="1"/>
</dbReference>
<dbReference type="Proteomes" id="UP000192656">
    <property type="component" value="Unassembled WGS sequence"/>
</dbReference>
<feature type="transmembrane region" description="Helical" evidence="8">
    <location>
        <begin position="342"/>
        <end position="360"/>
    </location>
</feature>
<dbReference type="Gene3D" id="1.20.1720.10">
    <property type="entry name" value="Multidrug resistance protein D"/>
    <property type="match status" value="1"/>
</dbReference>
<keyword evidence="8" id="KW-0997">Cell inner membrane</keyword>
<dbReference type="InterPro" id="IPR004812">
    <property type="entry name" value="Efflux_drug-R_Bcr/CmlA"/>
</dbReference>
<evidence type="ECO:0000313" key="11">
    <source>
        <dbReference type="Proteomes" id="UP000192656"/>
    </source>
</evidence>
<dbReference type="EMBL" id="FWXR01000013">
    <property type="protein sequence ID" value="SMC93825.1"/>
    <property type="molecule type" value="Genomic_DNA"/>
</dbReference>
<dbReference type="PROSITE" id="PS50850">
    <property type="entry name" value="MFS"/>
    <property type="match status" value="1"/>
</dbReference>
<organism evidence="10 11">
    <name type="scientific">Fulvimarina manganoxydans</name>
    <dbReference type="NCBI Taxonomy" id="937218"/>
    <lineage>
        <taxon>Bacteria</taxon>
        <taxon>Pseudomonadati</taxon>
        <taxon>Pseudomonadota</taxon>
        <taxon>Alphaproteobacteria</taxon>
        <taxon>Hyphomicrobiales</taxon>
        <taxon>Aurantimonadaceae</taxon>
        <taxon>Fulvimarina</taxon>
    </lineage>
</organism>
<comment type="caution">
    <text evidence="8">Lacks conserved residue(s) required for the propagation of feature annotation.</text>
</comment>
<dbReference type="GO" id="GO:0042910">
    <property type="term" value="F:xenobiotic transmembrane transporter activity"/>
    <property type="evidence" value="ECO:0007669"/>
    <property type="project" value="InterPro"/>
</dbReference>
<dbReference type="Pfam" id="PF07690">
    <property type="entry name" value="MFS_1"/>
    <property type="match status" value="1"/>
</dbReference>
<dbReference type="GO" id="GO:0005886">
    <property type="term" value="C:plasma membrane"/>
    <property type="evidence" value="ECO:0007669"/>
    <property type="project" value="UniProtKB-SubCell"/>
</dbReference>
<dbReference type="NCBIfam" id="TIGR00710">
    <property type="entry name" value="efflux_Bcr_CflA"/>
    <property type="match status" value="1"/>
</dbReference>
<evidence type="ECO:0000256" key="7">
    <source>
        <dbReference type="ARBA" id="ARBA00023136"/>
    </source>
</evidence>
<dbReference type="InterPro" id="IPR011701">
    <property type="entry name" value="MFS"/>
</dbReference>
<feature type="transmembrane region" description="Helical" evidence="8">
    <location>
        <begin position="281"/>
        <end position="304"/>
    </location>
</feature>
<name>A0A1W2D8U3_9HYPH</name>
<evidence type="ECO:0000256" key="2">
    <source>
        <dbReference type="ARBA" id="ARBA00006236"/>
    </source>
</evidence>
<accession>A0A1W2D8U3</accession>
<evidence type="ECO:0000256" key="8">
    <source>
        <dbReference type="RuleBase" id="RU365088"/>
    </source>
</evidence>
<dbReference type="CDD" id="cd17320">
    <property type="entry name" value="MFS_MdfA_MDR_like"/>
    <property type="match status" value="1"/>
</dbReference>
<protein>
    <recommendedName>
        <fullName evidence="8">Bcr/CflA family efflux transporter</fullName>
    </recommendedName>
</protein>